<accession>A0A4V5PP12</accession>
<dbReference type="EMBL" id="SSMQ01000035">
    <property type="protein sequence ID" value="TKD02228.1"/>
    <property type="molecule type" value="Genomic_DNA"/>
</dbReference>
<dbReference type="RefSeq" id="WP_136932351.1">
    <property type="nucleotide sequence ID" value="NZ_SSMQ01000035.1"/>
</dbReference>
<dbReference type="OrthoDB" id="5521411at2"/>
<reference evidence="1 2" key="1">
    <citation type="submission" date="2019-04" db="EMBL/GenBank/DDBJ databases">
        <authorList>
            <person name="Li Y."/>
            <person name="Wang J."/>
        </authorList>
    </citation>
    <scope>NUCLEOTIDE SEQUENCE [LARGE SCALE GENOMIC DNA]</scope>
    <source>
        <strain evidence="1 2">DSM 14668</strain>
    </source>
</reference>
<protein>
    <submittedName>
        <fullName evidence="1">Uncharacterized protein</fullName>
    </submittedName>
</protein>
<proteinExistence type="predicted"/>
<name>A0A4V5PP12_9BACT</name>
<organism evidence="1 2">
    <name type="scientific">Polyangium fumosum</name>
    <dbReference type="NCBI Taxonomy" id="889272"/>
    <lineage>
        <taxon>Bacteria</taxon>
        <taxon>Pseudomonadati</taxon>
        <taxon>Myxococcota</taxon>
        <taxon>Polyangia</taxon>
        <taxon>Polyangiales</taxon>
        <taxon>Polyangiaceae</taxon>
        <taxon>Polyangium</taxon>
    </lineage>
</organism>
<gene>
    <name evidence="1" type="ORF">E8A74_29070</name>
</gene>
<keyword evidence="2" id="KW-1185">Reference proteome</keyword>
<comment type="caution">
    <text evidence="1">The sequence shown here is derived from an EMBL/GenBank/DDBJ whole genome shotgun (WGS) entry which is preliminary data.</text>
</comment>
<evidence type="ECO:0000313" key="2">
    <source>
        <dbReference type="Proteomes" id="UP000309215"/>
    </source>
</evidence>
<evidence type="ECO:0000313" key="1">
    <source>
        <dbReference type="EMBL" id="TKD02228.1"/>
    </source>
</evidence>
<dbReference type="AlphaFoldDB" id="A0A4V5PP12"/>
<dbReference type="Proteomes" id="UP000309215">
    <property type="component" value="Unassembled WGS sequence"/>
</dbReference>
<sequence>MTTEDEAEAFARACGALLVKSLERTRSFAEGVEDFRKLEVEFLARVGDDDVAVREIPRRIAEHILLLAHEKHPPFEVCREAWNDLVRLGFSSIETECWKTRAYGDCCAYDERPDEGLVVLDPLITKLERLLEDARGTGTEYPARFYEHELEDLGNLRDVLEAQKRGEVVPWQDTRREDEAAPPITPEEEQADALYDEFRKAHHAVFKTYGKSLDRSFADVEADYRRVEAEFVARAGEGEAFEACVLDIGAKTAEAILMAACSLRAPFQACRDAWEEFVRVGQDESWMYPEMYVKVCLRSNEPEAGLAVVEPWIADIERKLQASKEPLRPPGETSVELNHQLEELHELRDKFMAMRTGSAPST</sequence>